<dbReference type="Gene3D" id="2.40.330.10">
    <property type="entry name" value="DNA-binding pseudobarrel domain"/>
    <property type="match status" value="1"/>
</dbReference>
<feature type="compositionally biased region" description="Basic and acidic residues" evidence="6">
    <location>
        <begin position="343"/>
        <end position="368"/>
    </location>
</feature>
<dbReference type="PROSITE" id="PS50863">
    <property type="entry name" value="B3"/>
    <property type="match status" value="1"/>
</dbReference>
<evidence type="ECO:0000256" key="2">
    <source>
        <dbReference type="ARBA" id="ARBA00023015"/>
    </source>
</evidence>
<dbReference type="PANTHER" id="PTHR31391">
    <property type="entry name" value="B3 DOMAIN-CONTAINING PROTEIN OS11G0197600-RELATED"/>
    <property type="match status" value="1"/>
</dbReference>
<evidence type="ECO:0000256" key="1">
    <source>
        <dbReference type="ARBA" id="ARBA00004123"/>
    </source>
</evidence>
<evidence type="ECO:0000256" key="5">
    <source>
        <dbReference type="ARBA" id="ARBA00023242"/>
    </source>
</evidence>
<dbReference type="PANTHER" id="PTHR31391:SF3">
    <property type="entry name" value="B3 DOMAIN-CONTAINING PROTEIN OS05G0481400"/>
    <property type="match status" value="1"/>
</dbReference>
<reference evidence="8" key="1">
    <citation type="submission" date="2022-08" db="EMBL/GenBank/DDBJ databases">
        <authorList>
            <person name="Gutierrez-Valencia J."/>
        </authorList>
    </citation>
    <scope>NUCLEOTIDE SEQUENCE</scope>
</reference>
<dbReference type="CDD" id="cd10017">
    <property type="entry name" value="B3_DNA"/>
    <property type="match status" value="1"/>
</dbReference>
<keyword evidence="3" id="KW-0238">DNA-binding</keyword>
<gene>
    <name evidence="8" type="ORF">LITE_LOCUS16715</name>
</gene>
<proteinExistence type="predicted"/>
<keyword evidence="4" id="KW-0804">Transcription</keyword>
<dbReference type="InterPro" id="IPR003340">
    <property type="entry name" value="B3_DNA-bd"/>
</dbReference>
<keyword evidence="5" id="KW-0539">Nucleus</keyword>
<dbReference type="Pfam" id="PF02362">
    <property type="entry name" value="B3"/>
    <property type="match status" value="1"/>
</dbReference>
<dbReference type="InterPro" id="IPR044837">
    <property type="entry name" value="REM16-like"/>
</dbReference>
<evidence type="ECO:0000313" key="9">
    <source>
        <dbReference type="Proteomes" id="UP001154282"/>
    </source>
</evidence>
<dbReference type="GO" id="GO:0005634">
    <property type="term" value="C:nucleus"/>
    <property type="evidence" value="ECO:0007669"/>
    <property type="project" value="UniProtKB-SubCell"/>
</dbReference>
<evidence type="ECO:0000256" key="4">
    <source>
        <dbReference type="ARBA" id="ARBA00023163"/>
    </source>
</evidence>
<feature type="region of interest" description="Disordered" evidence="6">
    <location>
        <begin position="339"/>
        <end position="449"/>
    </location>
</feature>
<dbReference type="SMART" id="SM01019">
    <property type="entry name" value="B3"/>
    <property type="match status" value="1"/>
</dbReference>
<dbReference type="SUPFAM" id="SSF101936">
    <property type="entry name" value="DNA-binding pseudobarrel domain"/>
    <property type="match status" value="1"/>
</dbReference>
<feature type="compositionally biased region" description="Basic residues" evidence="6">
    <location>
        <begin position="382"/>
        <end position="392"/>
    </location>
</feature>
<feature type="compositionally biased region" description="Acidic residues" evidence="6">
    <location>
        <begin position="369"/>
        <end position="378"/>
    </location>
</feature>
<evidence type="ECO:0000259" key="7">
    <source>
        <dbReference type="PROSITE" id="PS50863"/>
    </source>
</evidence>
<accession>A0AAV0K2V1</accession>
<keyword evidence="9" id="KW-1185">Reference proteome</keyword>
<feature type="domain" description="TF-B3" evidence="7">
    <location>
        <begin position="244"/>
        <end position="335"/>
    </location>
</feature>
<organism evidence="8 9">
    <name type="scientific">Linum tenue</name>
    <dbReference type="NCBI Taxonomy" id="586396"/>
    <lineage>
        <taxon>Eukaryota</taxon>
        <taxon>Viridiplantae</taxon>
        <taxon>Streptophyta</taxon>
        <taxon>Embryophyta</taxon>
        <taxon>Tracheophyta</taxon>
        <taxon>Spermatophyta</taxon>
        <taxon>Magnoliopsida</taxon>
        <taxon>eudicotyledons</taxon>
        <taxon>Gunneridae</taxon>
        <taxon>Pentapetalae</taxon>
        <taxon>rosids</taxon>
        <taxon>fabids</taxon>
        <taxon>Malpighiales</taxon>
        <taxon>Linaceae</taxon>
        <taxon>Linum</taxon>
    </lineage>
</organism>
<feature type="non-terminal residue" evidence="8">
    <location>
        <position position="1"/>
    </location>
</feature>
<sequence length="500" mass="56682">VQKAGTAVCRDWKGKERGGGEWESEQLSRNSRSPSFSLYLLHFRCPVLFPAAGNPNCKQTTDCFRMAMGSVATVGNTYEEARKQRVEENRKRFKDLGISDLSKSLSKTSNSPNPKSFNLLCFSSTTWLSFVFDGLICVQMWGVSQQRHPKPRSKSDNVSEGIQPRRSSRSRTQVTSYVDDFQADLDLYPKRRRGGRGSRLNPSWTDYLARPLEEVVIASYEERERARKAAEQFEKTLPSCHPTFVKSMVRSHVYSCFWLGLPSRFCKKILPKWDSTLILEHESGSTQETTYLAKRTGLSGGWRAFAIEYKLNDGDALVFQLVEPERFKVYIFRTSSVSAGEKPNADAKKNTRATETKRQKVKEDKKNEENDDPADGEESQPKARRGTGRRTVVKNQMKANGLAVKPHNDQQDAQEHVKKNDEKEKGADGEEHQTEARGRNSGRRSKLADESKEMVLAILAPIEKQGLAGKDAVGDKPGKRVIKPRKKPAPRLFRRKVFRD</sequence>
<evidence type="ECO:0000313" key="8">
    <source>
        <dbReference type="EMBL" id="CAI0415680.1"/>
    </source>
</evidence>
<evidence type="ECO:0000256" key="6">
    <source>
        <dbReference type="SAM" id="MobiDB-lite"/>
    </source>
</evidence>
<feature type="compositionally biased region" description="Basic and acidic residues" evidence="6">
    <location>
        <begin position="406"/>
        <end position="438"/>
    </location>
</feature>
<evidence type="ECO:0000256" key="3">
    <source>
        <dbReference type="ARBA" id="ARBA00023125"/>
    </source>
</evidence>
<comment type="subcellular location">
    <subcellularLocation>
        <location evidence="1">Nucleus</location>
    </subcellularLocation>
</comment>
<dbReference type="EMBL" id="CAMGYJ010000005">
    <property type="protein sequence ID" value="CAI0415680.1"/>
    <property type="molecule type" value="Genomic_DNA"/>
</dbReference>
<dbReference type="AlphaFoldDB" id="A0AAV0K2V1"/>
<dbReference type="GO" id="GO:0003677">
    <property type="term" value="F:DNA binding"/>
    <property type="evidence" value="ECO:0007669"/>
    <property type="project" value="UniProtKB-KW"/>
</dbReference>
<name>A0AAV0K2V1_9ROSI</name>
<feature type="region of interest" description="Disordered" evidence="6">
    <location>
        <begin position="146"/>
        <end position="173"/>
    </location>
</feature>
<dbReference type="Proteomes" id="UP001154282">
    <property type="component" value="Unassembled WGS sequence"/>
</dbReference>
<keyword evidence="2" id="KW-0805">Transcription regulation</keyword>
<comment type="caution">
    <text evidence="8">The sequence shown here is derived from an EMBL/GenBank/DDBJ whole genome shotgun (WGS) entry which is preliminary data.</text>
</comment>
<protein>
    <recommendedName>
        <fullName evidence="7">TF-B3 domain-containing protein</fullName>
    </recommendedName>
</protein>
<dbReference type="InterPro" id="IPR015300">
    <property type="entry name" value="DNA-bd_pseudobarrel_sf"/>
</dbReference>